<protein>
    <submittedName>
        <fullName evidence="1">Uncharacterized protein</fullName>
    </submittedName>
</protein>
<evidence type="ECO:0000313" key="2">
    <source>
        <dbReference type="Proteomes" id="UP000315647"/>
    </source>
</evidence>
<proteinExistence type="predicted"/>
<dbReference type="RefSeq" id="WP_145449032.1">
    <property type="nucleotide sequence ID" value="NZ_CP037421.1"/>
</dbReference>
<dbReference type="EMBL" id="CP037421">
    <property type="protein sequence ID" value="QDT26911.1"/>
    <property type="molecule type" value="Genomic_DNA"/>
</dbReference>
<evidence type="ECO:0000313" key="1">
    <source>
        <dbReference type="EMBL" id="QDT26911.1"/>
    </source>
</evidence>
<accession>A0A517Q5K9</accession>
<dbReference type="Proteomes" id="UP000315647">
    <property type="component" value="Chromosome"/>
</dbReference>
<dbReference type="AlphaFoldDB" id="A0A517Q5K9"/>
<name>A0A517Q5K9_9PLAN</name>
<reference evidence="1 2" key="1">
    <citation type="submission" date="2019-03" db="EMBL/GenBank/DDBJ databases">
        <title>Deep-cultivation of Planctomycetes and their phenomic and genomic characterization uncovers novel biology.</title>
        <authorList>
            <person name="Wiegand S."/>
            <person name="Jogler M."/>
            <person name="Boedeker C."/>
            <person name="Pinto D."/>
            <person name="Vollmers J."/>
            <person name="Rivas-Marin E."/>
            <person name="Kohn T."/>
            <person name="Peeters S.H."/>
            <person name="Heuer A."/>
            <person name="Rast P."/>
            <person name="Oberbeckmann S."/>
            <person name="Bunk B."/>
            <person name="Jeske O."/>
            <person name="Meyerdierks A."/>
            <person name="Storesund J.E."/>
            <person name="Kallscheuer N."/>
            <person name="Luecker S."/>
            <person name="Lage O.M."/>
            <person name="Pohl T."/>
            <person name="Merkel B.J."/>
            <person name="Hornburger P."/>
            <person name="Mueller R.-W."/>
            <person name="Bruemmer F."/>
            <person name="Labrenz M."/>
            <person name="Spormann A.M."/>
            <person name="Op den Camp H."/>
            <person name="Overmann J."/>
            <person name="Amann R."/>
            <person name="Jetten M.S.M."/>
            <person name="Mascher T."/>
            <person name="Medema M.H."/>
            <person name="Devos D.P."/>
            <person name="Kaster A.-K."/>
            <person name="Ovreas L."/>
            <person name="Rohde M."/>
            <person name="Galperin M.Y."/>
            <person name="Jogler C."/>
        </authorList>
    </citation>
    <scope>NUCLEOTIDE SEQUENCE [LARGE SCALE GENOMIC DNA]</scope>
    <source>
        <strain evidence="1 2">Enr10</strain>
    </source>
</reference>
<gene>
    <name evidence="1" type="ORF">Enr10x_22230</name>
</gene>
<organism evidence="1 2">
    <name type="scientific">Gimesia panareensis</name>
    <dbReference type="NCBI Taxonomy" id="2527978"/>
    <lineage>
        <taxon>Bacteria</taxon>
        <taxon>Pseudomonadati</taxon>
        <taxon>Planctomycetota</taxon>
        <taxon>Planctomycetia</taxon>
        <taxon>Planctomycetales</taxon>
        <taxon>Planctomycetaceae</taxon>
        <taxon>Gimesia</taxon>
    </lineage>
</organism>
<sequence length="168" mass="19382">MIMKRRPALLVCLIACLCCLLVGGVIVLLLTRPWLYTAHVREISVLPTEEGDLLKVALFEHPPWSQRCDHSYSVNRKSRTIDLLSSYVIWEPFASLPGSSEETVPDFTILIPSERLTPGSYDVRHFKNDQWTVIGTLQQDDQGRLTWEPRDIRGKKRSRRLLKLPDER</sequence>
<keyword evidence="2" id="KW-1185">Reference proteome</keyword>